<dbReference type="InterPro" id="IPR009057">
    <property type="entry name" value="Homeodomain-like_sf"/>
</dbReference>
<evidence type="ECO:0008006" key="3">
    <source>
        <dbReference type="Google" id="ProtNLM"/>
    </source>
</evidence>
<dbReference type="AlphaFoldDB" id="A0A133VMX2"/>
<dbReference type="SUPFAM" id="SSF46689">
    <property type="entry name" value="Homeodomain-like"/>
    <property type="match status" value="1"/>
</dbReference>
<organism evidence="1 2">
    <name type="scientific">candidate division MSBL1 archaeon SCGC-AAA382A20</name>
    <dbReference type="NCBI Taxonomy" id="1698280"/>
    <lineage>
        <taxon>Archaea</taxon>
        <taxon>Methanobacteriati</taxon>
        <taxon>Methanobacteriota</taxon>
        <taxon>candidate division MSBL1</taxon>
    </lineage>
</organism>
<dbReference type="InterPro" id="IPR036388">
    <property type="entry name" value="WH-like_DNA-bd_sf"/>
</dbReference>
<name>A0A133VMX2_9EURY</name>
<accession>A0A133VMX2</accession>
<evidence type="ECO:0000313" key="2">
    <source>
        <dbReference type="Proteomes" id="UP000070263"/>
    </source>
</evidence>
<dbReference type="Pfam" id="PF13551">
    <property type="entry name" value="HTH_29"/>
    <property type="match status" value="1"/>
</dbReference>
<keyword evidence="2" id="KW-1185">Reference proteome</keyword>
<protein>
    <recommendedName>
        <fullName evidence="3">Transposase</fullName>
    </recommendedName>
</protein>
<evidence type="ECO:0000313" key="1">
    <source>
        <dbReference type="EMBL" id="KXB07767.1"/>
    </source>
</evidence>
<dbReference type="EMBL" id="LHYE01000001">
    <property type="protein sequence ID" value="KXB07767.1"/>
    <property type="molecule type" value="Genomic_DNA"/>
</dbReference>
<dbReference type="Proteomes" id="UP000070263">
    <property type="component" value="Unassembled WGS sequence"/>
</dbReference>
<dbReference type="Gene3D" id="1.10.10.10">
    <property type="entry name" value="Winged helix-like DNA-binding domain superfamily/Winged helix DNA-binding domain"/>
    <property type="match status" value="1"/>
</dbReference>
<proteinExistence type="predicted"/>
<reference evidence="1 2" key="1">
    <citation type="journal article" date="2016" name="Sci. Rep.">
        <title>Metabolic traits of an uncultured archaeal lineage -MSBL1- from brine pools of the Red Sea.</title>
        <authorList>
            <person name="Mwirichia R."/>
            <person name="Alam I."/>
            <person name="Rashid M."/>
            <person name="Vinu M."/>
            <person name="Ba-Alawi W."/>
            <person name="Anthony Kamau A."/>
            <person name="Kamanda Ngugi D."/>
            <person name="Goker M."/>
            <person name="Klenk H.P."/>
            <person name="Bajic V."/>
            <person name="Stingl U."/>
        </authorList>
    </citation>
    <scope>NUCLEOTIDE SEQUENCE [LARGE SCALE GENOMIC DNA]</scope>
    <source>
        <strain evidence="1">SCGC-AAA382A20</strain>
    </source>
</reference>
<sequence>MSKKEILHRRVDVEWLRDLRRKEDDSKVRDRIMAVIMEAEGYERREIARLLGASRTSVWRWIKRFAESGVEGFWDEERPGRPSKISDFSILIFFQQSLSSEN</sequence>
<gene>
    <name evidence="1" type="ORF">AKJ51_00215</name>
</gene>
<comment type="caution">
    <text evidence="1">The sequence shown here is derived from an EMBL/GenBank/DDBJ whole genome shotgun (WGS) entry which is preliminary data.</text>
</comment>